<gene>
    <name evidence="1" type="ORF">ACFQBT_09550</name>
</gene>
<proteinExistence type="predicted"/>
<comment type="caution">
    <text evidence="1">The sequence shown here is derived from an EMBL/GenBank/DDBJ whole genome shotgun (WGS) entry which is preliminary data.</text>
</comment>
<dbReference type="Proteomes" id="UP001596356">
    <property type="component" value="Unassembled WGS sequence"/>
</dbReference>
<evidence type="ECO:0008006" key="3">
    <source>
        <dbReference type="Google" id="ProtNLM"/>
    </source>
</evidence>
<sequence>MSTARRIVRTENAPWLPGGSCAEVWVEDDCRPPEPSIIVRLLLTSTDPDARRTFFCVLTPKGPDLPTLFLGRGPERMSLDAGLAELQRRTLGREGLQLRCVGYVRNVVPSPDASYPHPAPYAHVPVFVAPEGTTPAVEGRWVALEHARGELDSRHWWPIVAEHLS</sequence>
<evidence type="ECO:0000313" key="2">
    <source>
        <dbReference type="Proteomes" id="UP001596356"/>
    </source>
</evidence>
<name>A0ABW2AT35_9MICO</name>
<accession>A0ABW2AT35</accession>
<protein>
    <recommendedName>
        <fullName evidence="3">NUDIX hydrolase</fullName>
    </recommendedName>
</protein>
<keyword evidence="2" id="KW-1185">Reference proteome</keyword>
<reference evidence="2" key="1">
    <citation type="journal article" date="2019" name="Int. J. Syst. Evol. Microbiol.">
        <title>The Global Catalogue of Microorganisms (GCM) 10K type strain sequencing project: providing services to taxonomists for standard genome sequencing and annotation.</title>
        <authorList>
            <consortium name="The Broad Institute Genomics Platform"/>
            <consortium name="The Broad Institute Genome Sequencing Center for Infectious Disease"/>
            <person name="Wu L."/>
            <person name="Ma J."/>
        </authorList>
    </citation>
    <scope>NUCLEOTIDE SEQUENCE [LARGE SCALE GENOMIC DNA]</scope>
    <source>
        <strain evidence="2">NBRC 106593</strain>
    </source>
</reference>
<evidence type="ECO:0000313" key="1">
    <source>
        <dbReference type="EMBL" id="MFC6714043.1"/>
    </source>
</evidence>
<organism evidence="1 2">
    <name type="scientific">Branchiibius cervicis</name>
    <dbReference type="NCBI Taxonomy" id="908252"/>
    <lineage>
        <taxon>Bacteria</taxon>
        <taxon>Bacillati</taxon>
        <taxon>Actinomycetota</taxon>
        <taxon>Actinomycetes</taxon>
        <taxon>Micrococcales</taxon>
        <taxon>Dermacoccaceae</taxon>
        <taxon>Branchiibius</taxon>
    </lineage>
</organism>
<dbReference type="RefSeq" id="WP_377822246.1">
    <property type="nucleotide sequence ID" value="NZ_JBHSWJ010000002.1"/>
</dbReference>
<dbReference type="EMBL" id="JBHSWJ010000002">
    <property type="protein sequence ID" value="MFC6714043.1"/>
    <property type="molecule type" value="Genomic_DNA"/>
</dbReference>